<dbReference type="AlphaFoldDB" id="A0A2H9TC09"/>
<feature type="compositionally biased region" description="Basic and acidic residues" evidence="2">
    <location>
        <begin position="227"/>
        <end position="239"/>
    </location>
</feature>
<dbReference type="EMBL" id="NSIT01000005">
    <property type="protein sequence ID" value="PJE80782.1"/>
    <property type="molecule type" value="Genomic_DNA"/>
</dbReference>
<evidence type="ECO:0000256" key="1">
    <source>
        <dbReference type="SAM" id="Coils"/>
    </source>
</evidence>
<organism evidence="3">
    <name type="scientific">invertebrate metagenome</name>
    <dbReference type="NCBI Taxonomy" id="1711999"/>
    <lineage>
        <taxon>unclassified sequences</taxon>
        <taxon>metagenomes</taxon>
        <taxon>organismal metagenomes</taxon>
    </lineage>
</organism>
<name>A0A2H9TC09_9ZZZZ</name>
<feature type="coiled-coil region" evidence="1">
    <location>
        <begin position="267"/>
        <end position="329"/>
    </location>
</feature>
<feature type="region of interest" description="Disordered" evidence="2">
    <location>
        <begin position="207"/>
        <end position="239"/>
    </location>
</feature>
<comment type="caution">
    <text evidence="3">The sequence shown here is derived from an EMBL/GenBank/DDBJ whole genome shotgun (WGS) entry which is preliminary data.</text>
</comment>
<feature type="coiled-coil region" evidence="1">
    <location>
        <begin position="446"/>
        <end position="480"/>
    </location>
</feature>
<keyword evidence="1" id="KW-0175">Coiled coil</keyword>
<proteinExistence type="predicted"/>
<accession>A0A2H9TC09</accession>
<gene>
    <name evidence="3" type="ORF">CI610_00207</name>
</gene>
<reference evidence="3" key="1">
    <citation type="journal article" date="2017" name="Appl. Environ. Microbiol.">
        <title>Molecular characterization of an Endozoicomonas-like organism causing infection in king scallop Pecten maximus L.</title>
        <authorList>
            <person name="Cano I."/>
            <person name="van Aerle R."/>
            <person name="Ross S."/>
            <person name="Verner-Jeffreys D.W."/>
            <person name="Paley R.K."/>
            <person name="Rimmer G."/>
            <person name="Ryder D."/>
            <person name="Hooper P."/>
            <person name="Stone D."/>
            <person name="Feist S.W."/>
        </authorList>
    </citation>
    <scope>NUCLEOTIDE SEQUENCE</scope>
</reference>
<protein>
    <submittedName>
        <fullName evidence="3">Uncharacterized protein</fullName>
    </submittedName>
</protein>
<evidence type="ECO:0000313" key="3">
    <source>
        <dbReference type="EMBL" id="PJE80782.1"/>
    </source>
</evidence>
<evidence type="ECO:0000256" key="2">
    <source>
        <dbReference type="SAM" id="MobiDB-lite"/>
    </source>
</evidence>
<sequence length="572" mass="65703">MSSGVYRKQSWHTMDAISEFRPEIEEVSRENRTVQEQATSSDQRIKHLSPAVFLSPVLQPPKHLSPVTEEQLSTIRRSFLLNKASFQQAESRSGMSMAFQAIHIKLDSAFEKSGFSLPAVFQSLFKNASPAESILLERAVASIYPVMNRTEQESLPQSAFMIDLYKVGQGYHKWIQKQLALKQGSWELDSSAIRSMSIDRAVSLLTPHKKQERKQEALTKAQSRHPVRTDEAEQHKTSHKKLSELLVKSESDTRRYQSLSRQFLEGQKKLEQQVEQLQTTIRDHEKRKKTDEATIRHLKKEQSGFELINQELETSLSAVSKENARLAEESHHVKQQLGDISEALDISQAREVSLTQKTEQAERDFQQLARQASESSLRQEQSAQEAERLEQVVCQYQERIAGLADTARQLWMSVDSIAEVSSENDVSSYDEIDYIYTVQKKLSQHISELEGNLLKVSEQAQETRVQARDYQQKFSELEQEKVCSDDIFQRDIRGLEQRLAESGHQWAQEREQQKDQVGRLVSSKNAIEQQCRTLKRVIDDRLGYISRLEKNINVLSTELATVRTKSMQGIRD</sequence>